<accession>A0A172Z3Y5</accession>
<organism evidence="1 2">
    <name type="scientific">Pseudomonas antarctica</name>
    <dbReference type="NCBI Taxonomy" id="219572"/>
    <lineage>
        <taxon>Bacteria</taxon>
        <taxon>Pseudomonadati</taxon>
        <taxon>Pseudomonadota</taxon>
        <taxon>Gammaproteobacteria</taxon>
        <taxon>Pseudomonadales</taxon>
        <taxon>Pseudomonadaceae</taxon>
        <taxon>Pseudomonas</taxon>
    </lineage>
</organism>
<sequence>MPTDAASAMALARKNFNYLAEAKDQAQLAKLRLGAAGYNQSLMKAGWISQEQVDQLNVELDVACDARSSTLPSDL</sequence>
<proteinExistence type="predicted"/>
<dbReference type="Proteomes" id="UP000077829">
    <property type="component" value="Chromosome"/>
</dbReference>
<dbReference type="KEGG" id="panr:A7J50_3781"/>
<dbReference type="RefSeq" id="WP_156526295.1">
    <property type="nucleotide sequence ID" value="NZ_CP015600.1"/>
</dbReference>
<name>A0A172Z3Y5_9PSED</name>
<evidence type="ECO:0000313" key="1">
    <source>
        <dbReference type="EMBL" id="ANF87154.1"/>
    </source>
</evidence>
<reference evidence="1 2" key="1">
    <citation type="submission" date="2016-05" db="EMBL/GenBank/DDBJ databases">
        <title>Complete genome sequence of Pseudomonas antarctica PAMC 27494.</title>
        <authorList>
            <person name="Lee J."/>
        </authorList>
    </citation>
    <scope>NUCLEOTIDE SEQUENCE [LARGE SCALE GENOMIC DNA]</scope>
    <source>
        <strain evidence="1 2">PAMC 27494</strain>
    </source>
</reference>
<dbReference type="PATRIC" id="fig|219572.3.peg.3890"/>
<dbReference type="AlphaFoldDB" id="A0A172Z3Y5"/>
<dbReference type="EMBL" id="CP015600">
    <property type="protein sequence ID" value="ANF87154.1"/>
    <property type="molecule type" value="Genomic_DNA"/>
</dbReference>
<evidence type="ECO:0000313" key="2">
    <source>
        <dbReference type="Proteomes" id="UP000077829"/>
    </source>
</evidence>
<protein>
    <submittedName>
        <fullName evidence="1">Uncharacterized protein</fullName>
    </submittedName>
</protein>
<dbReference type="STRING" id="219572.A7J50_3781"/>
<gene>
    <name evidence="1" type="ORF">A7J50_3781</name>
</gene>